<feature type="domain" description="Galectin" evidence="4">
    <location>
        <begin position="162"/>
        <end position="300"/>
    </location>
</feature>
<name>A0A7J7JL65_BUGNE</name>
<feature type="domain" description="Galectin" evidence="4">
    <location>
        <begin position="20"/>
        <end position="148"/>
    </location>
</feature>
<dbReference type="Gene3D" id="2.60.120.200">
    <property type="match status" value="2"/>
</dbReference>
<dbReference type="InterPro" id="IPR013320">
    <property type="entry name" value="ConA-like_dom_sf"/>
</dbReference>
<protein>
    <recommendedName>
        <fullName evidence="3">Galectin</fullName>
    </recommendedName>
</protein>
<keyword evidence="2" id="KW-0677">Repeat</keyword>
<evidence type="ECO:0000313" key="6">
    <source>
        <dbReference type="Proteomes" id="UP000593567"/>
    </source>
</evidence>
<dbReference type="SMART" id="SM00908">
    <property type="entry name" value="Gal-bind_lectin"/>
    <property type="match status" value="2"/>
</dbReference>
<evidence type="ECO:0000256" key="2">
    <source>
        <dbReference type="ARBA" id="ARBA00022737"/>
    </source>
</evidence>
<dbReference type="GO" id="GO:0030246">
    <property type="term" value="F:carbohydrate binding"/>
    <property type="evidence" value="ECO:0007669"/>
    <property type="project" value="UniProtKB-UniRule"/>
</dbReference>
<dbReference type="PANTHER" id="PTHR11346:SF147">
    <property type="entry name" value="GALECTIN"/>
    <property type="match status" value="1"/>
</dbReference>
<proteinExistence type="predicted"/>
<gene>
    <name evidence="5" type="ORF">EB796_014615</name>
</gene>
<dbReference type="Pfam" id="PF00337">
    <property type="entry name" value="Gal-bind_lectin"/>
    <property type="match status" value="2"/>
</dbReference>
<accession>A0A7J7JL65</accession>
<keyword evidence="6" id="KW-1185">Reference proteome</keyword>
<dbReference type="CDD" id="cd00070">
    <property type="entry name" value="GLECT"/>
    <property type="match status" value="2"/>
</dbReference>
<dbReference type="PANTHER" id="PTHR11346">
    <property type="entry name" value="GALECTIN"/>
    <property type="match status" value="1"/>
</dbReference>
<reference evidence="5" key="1">
    <citation type="submission" date="2020-06" db="EMBL/GenBank/DDBJ databases">
        <title>Draft genome of Bugula neritina, a colonial animal packing powerful symbionts and potential medicines.</title>
        <authorList>
            <person name="Rayko M."/>
        </authorList>
    </citation>
    <scope>NUCLEOTIDE SEQUENCE [LARGE SCALE GENOMIC DNA]</scope>
    <source>
        <strain evidence="5">Kwan_BN1</strain>
    </source>
</reference>
<dbReference type="InterPro" id="IPR044156">
    <property type="entry name" value="Galectin-like"/>
</dbReference>
<dbReference type="EMBL" id="VXIV02002150">
    <property type="protein sequence ID" value="KAF6027089.1"/>
    <property type="molecule type" value="Genomic_DNA"/>
</dbReference>
<keyword evidence="1 3" id="KW-0430">Lectin</keyword>
<organism evidence="5 6">
    <name type="scientific">Bugula neritina</name>
    <name type="common">Brown bryozoan</name>
    <name type="synonym">Sertularia neritina</name>
    <dbReference type="NCBI Taxonomy" id="10212"/>
    <lineage>
        <taxon>Eukaryota</taxon>
        <taxon>Metazoa</taxon>
        <taxon>Spiralia</taxon>
        <taxon>Lophotrochozoa</taxon>
        <taxon>Bryozoa</taxon>
        <taxon>Gymnolaemata</taxon>
        <taxon>Cheilostomatida</taxon>
        <taxon>Flustrina</taxon>
        <taxon>Buguloidea</taxon>
        <taxon>Bugulidae</taxon>
        <taxon>Bugula</taxon>
    </lineage>
</organism>
<dbReference type="SUPFAM" id="SSF49899">
    <property type="entry name" value="Concanavalin A-like lectins/glucanases"/>
    <property type="match status" value="2"/>
</dbReference>
<dbReference type="SMART" id="SM00276">
    <property type="entry name" value="GLECT"/>
    <property type="match status" value="2"/>
</dbReference>
<evidence type="ECO:0000256" key="3">
    <source>
        <dbReference type="RuleBase" id="RU102079"/>
    </source>
</evidence>
<sequence>MGNEHGGMAFAPLYNPPVPYRGFLPMAPSSGSTVVINGTVPTWCNRFQFNLETDSGDVALHFNPRFEGMNSVIRNTCRSGSWGQEEKHGSFPFHLGGGFEVSITIEDPHYRINVNGRHFCNYRHRIPKDFAKQLTIEGDIQVSQIHFRGVNNAPLYNPPMPVNIPVAGGMHPGKMIRISGQPSYNPSRFNVNLVQGRGFHSNADIGLHCDVRFNYGQSHNVVVRTHRQHGGYGSEEKHGSYFPFVPGQPFEILLRAEHDKYMIAVNNQHMFEFHHRMHPMNRFDHLYIEGDVNISMIQFQ</sequence>
<dbReference type="FunFam" id="2.60.120.200:FF:000124">
    <property type="entry name" value="Galectin-4"/>
    <property type="match status" value="1"/>
</dbReference>
<comment type="caution">
    <text evidence="5">The sequence shown here is derived from an EMBL/GenBank/DDBJ whole genome shotgun (WGS) entry which is preliminary data.</text>
</comment>
<dbReference type="AlphaFoldDB" id="A0A7J7JL65"/>
<evidence type="ECO:0000256" key="1">
    <source>
        <dbReference type="ARBA" id="ARBA00022734"/>
    </source>
</evidence>
<evidence type="ECO:0000259" key="4">
    <source>
        <dbReference type="PROSITE" id="PS51304"/>
    </source>
</evidence>
<dbReference type="InterPro" id="IPR001079">
    <property type="entry name" value="Galectin_CRD"/>
</dbReference>
<evidence type="ECO:0000313" key="5">
    <source>
        <dbReference type="EMBL" id="KAF6027089.1"/>
    </source>
</evidence>
<dbReference type="OrthoDB" id="6147920at2759"/>
<dbReference type="Proteomes" id="UP000593567">
    <property type="component" value="Unassembled WGS sequence"/>
</dbReference>
<dbReference type="PROSITE" id="PS51304">
    <property type="entry name" value="GALECTIN"/>
    <property type="match status" value="2"/>
</dbReference>